<reference evidence="4" key="1">
    <citation type="submission" date="2016-06" db="UniProtKB">
        <authorList>
            <consortium name="WormBaseParasite"/>
        </authorList>
    </citation>
    <scope>IDENTIFICATION</scope>
</reference>
<feature type="compositionally biased region" description="Basic and acidic residues" evidence="1">
    <location>
        <begin position="94"/>
        <end position="114"/>
    </location>
</feature>
<organism evidence="4">
    <name type="scientific">Soboliphyme baturini</name>
    <dbReference type="NCBI Taxonomy" id="241478"/>
    <lineage>
        <taxon>Eukaryota</taxon>
        <taxon>Metazoa</taxon>
        <taxon>Ecdysozoa</taxon>
        <taxon>Nematoda</taxon>
        <taxon>Enoplea</taxon>
        <taxon>Dorylaimia</taxon>
        <taxon>Dioctophymatida</taxon>
        <taxon>Dioctophymatoidea</taxon>
        <taxon>Soboliphymatidae</taxon>
        <taxon>Soboliphyme</taxon>
    </lineage>
</organism>
<accession>A0A183IRN8</accession>
<feature type="region of interest" description="Disordered" evidence="1">
    <location>
        <begin position="93"/>
        <end position="122"/>
    </location>
</feature>
<protein>
    <submittedName>
        <fullName evidence="2 4">Uncharacterized protein</fullName>
    </submittedName>
</protein>
<evidence type="ECO:0000313" key="4">
    <source>
        <dbReference type="WBParaSite" id="SBAD_0000652801-mRNA-1"/>
    </source>
</evidence>
<evidence type="ECO:0000256" key="1">
    <source>
        <dbReference type="SAM" id="MobiDB-lite"/>
    </source>
</evidence>
<evidence type="ECO:0000313" key="2">
    <source>
        <dbReference type="EMBL" id="VDP09676.1"/>
    </source>
</evidence>
<keyword evidence="3" id="KW-1185">Reference proteome</keyword>
<dbReference type="WBParaSite" id="SBAD_0000652801-mRNA-1">
    <property type="protein sequence ID" value="SBAD_0000652801-mRNA-1"/>
    <property type="gene ID" value="SBAD_0000652801"/>
</dbReference>
<name>A0A183IRN8_9BILA</name>
<feature type="region of interest" description="Disordered" evidence="1">
    <location>
        <begin position="135"/>
        <end position="161"/>
    </location>
</feature>
<sequence>MQVEKESSREEALAGNTRPGPTGPNRCRRYSQRGDATVWRYRGRGPRDVGRSQCWCIVVVRWWSITGRDSWPASYAMTSRGGHLAKAGCCVRGDGSRAADSRDDDLTTATERRPSFAGDGSGLYPGLHHRAFINRDDRSDACQGTATPRDRSLSRSAYRSP</sequence>
<evidence type="ECO:0000313" key="3">
    <source>
        <dbReference type="Proteomes" id="UP000270296"/>
    </source>
</evidence>
<dbReference type="AlphaFoldDB" id="A0A183IRN8"/>
<feature type="region of interest" description="Disordered" evidence="1">
    <location>
        <begin position="1"/>
        <end position="29"/>
    </location>
</feature>
<feature type="compositionally biased region" description="Basic and acidic residues" evidence="1">
    <location>
        <begin position="1"/>
        <end position="12"/>
    </location>
</feature>
<reference evidence="2 3" key="2">
    <citation type="submission" date="2018-11" db="EMBL/GenBank/DDBJ databases">
        <authorList>
            <consortium name="Pathogen Informatics"/>
        </authorList>
    </citation>
    <scope>NUCLEOTIDE SEQUENCE [LARGE SCALE GENOMIC DNA]</scope>
</reference>
<dbReference type="Proteomes" id="UP000270296">
    <property type="component" value="Unassembled WGS sequence"/>
</dbReference>
<dbReference type="EMBL" id="UZAM01009623">
    <property type="protein sequence ID" value="VDP09676.1"/>
    <property type="molecule type" value="Genomic_DNA"/>
</dbReference>
<gene>
    <name evidence="2" type="ORF">SBAD_LOCUS6286</name>
</gene>
<proteinExistence type="predicted"/>